<dbReference type="AlphaFoldDB" id="A0A835VV51"/>
<proteinExistence type="predicted"/>
<sequence length="221" mass="23853">MEIPVMRVFCDLHKFNDTTNLSKLLAAFEDAATRMISAKKPASFPELMVLSQLLQDVEGPAAPPEGDDSPVAAEFKSLSSNLRLALLVALQGFARPGSDEAKQGVTMAGGMLQMLHDKVAADPLATLAVEHALLRLLARSKDVVVLLRDRTWALAALNKQVEALKDHKPEGLEGAGDAEDDEDDEEAGAADGEEDDGEDEEDEEVVVEEEEEDEDGEEDEA</sequence>
<dbReference type="Proteomes" id="UP000650467">
    <property type="component" value="Unassembled WGS sequence"/>
</dbReference>
<dbReference type="OrthoDB" id="535007at2759"/>
<comment type="caution">
    <text evidence="2">The sequence shown here is derived from an EMBL/GenBank/DDBJ whole genome shotgun (WGS) entry which is preliminary data.</text>
</comment>
<reference evidence="2" key="1">
    <citation type="journal article" date="2020" name="bioRxiv">
        <title>Comparative genomics of Chlamydomonas.</title>
        <authorList>
            <person name="Craig R.J."/>
            <person name="Hasan A.R."/>
            <person name="Ness R.W."/>
            <person name="Keightley P.D."/>
        </authorList>
    </citation>
    <scope>NUCLEOTIDE SEQUENCE</scope>
    <source>
        <strain evidence="2">SAG 7.73</strain>
    </source>
</reference>
<feature type="region of interest" description="Disordered" evidence="1">
    <location>
        <begin position="165"/>
        <end position="221"/>
    </location>
</feature>
<gene>
    <name evidence="2" type="ORF">HXX76_012970</name>
</gene>
<evidence type="ECO:0000313" key="3">
    <source>
        <dbReference type="Proteomes" id="UP000650467"/>
    </source>
</evidence>
<protein>
    <submittedName>
        <fullName evidence="2">Uncharacterized protein</fullName>
    </submittedName>
</protein>
<organism evidence="2 3">
    <name type="scientific">Chlamydomonas incerta</name>
    <dbReference type="NCBI Taxonomy" id="51695"/>
    <lineage>
        <taxon>Eukaryota</taxon>
        <taxon>Viridiplantae</taxon>
        <taxon>Chlorophyta</taxon>
        <taxon>core chlorophytes</taxon>
        <taxon>Chlorophyceae</taxon>
        <taxon>CS clade</taxon>
        <taxon>Chlamydomonadales</taxon>
        <taxon>Chlamydomonadaceae</taxon>
        <taxon>Chlamydomonas</taxon>
    </lineage>
</organism>
<accession>A0A835VV51</accession>
<name>A0A835VV51_CHLIN</name>
<keyword evidence="3" id="KW-1185">Reference proteome</keyword>
<dbReference type="EMBL" id="JAEHOC010000046">
    <property type="protein sequence ID" value="KAG2426659.1"/>
    <property type="molecule type" value="Genomic_DNA"/>
</dbReference>
<evidence type="ECO:0000256" key="1">
    <source>
        <dbReference type="SAM" id="MobiDB-lite"/>
    </source>
</evidence>
<feature type="compositionally biased region" description="Acidic residues" evidence="1">
    <location>
        <begin position="176"/>
        <end position="221"/>
    </location>
</feature>
<evidence type="ECO:0000313" key="2">
    <source>
        <dbReference type="EMBL" id="KAG2426659.1"/>
    </source>
</evidence>